<keyword evidence="3" id="KW-1185">Reference proteome</keyword>
<evidence type="ECO:0000313" key="3">
    <source>
        <dbReference type="Proteomes" id="UP000812966"/>
    </source>
</evidence>
<dbReference type="EMBL" id="JABELV010000126">
    <property type="protein sequence ID" value="KAG7530167.1"/>
    <property type="molecule type" value="Genomic_DNA"/>
</dbReference>
<organism evidence="2 3">
    <name type="scientific">Filobasidium floriforme</name>
    <dbReference type="NCBI Taxonomy" id="5210"/>
    <lineage>
        <taxon>Eukaryota</taxon>
        <taxon>Fungi</taxon>
        <taxon>Dikarya</taxon>
        <taxon>Basidiomycota</taxon>
        <taxon>Agaricomycotina</taxon>
        <taxon>Tremellomycetes</taxon>
        <taxon>Filobasidiales</taxon>
        <taxon>Filobasidiaceae</taxon>
        <taxon>Filobasidium</taxon>
    </lineage>
</organism>
<feature type="region of interest" description="Disordered" evidence="1">
    <location>
        <begin position="225"/>
        <end position="257"/>
    </location>
</feature>
<sequence>MNSIASLSLPSSNVGLSASYPASVISVPYSGKMVTSSDGTSSLDARSIVVDVIRKSNLETPANRQPSYEELVRMLEEATKNPPGRTAWEEIVWFVIEVLGTCILVGGVQWCCSGCDVSAIEAACAGAGTRLRILLYAPLQEPELPQGSVPPKSTLEPPVPIRVNLDTWTMIRRYLESMSPVEGESNQPRMFMGSMAGNSVTAVCYQTQRPDGTWRRRDFTVQTRGPLIPPVTLPSDLEDDGTEADSGIDSGRLQAGPPGWDWSTRSSVWKTGTYANIPMAHQHPILSLSPKITIAYYSVIE</sequence>
<evidence type="ECO:0000256" key="1">
    <source>
        <dbReference type="SAM" id="MobiDB-lite"/>
    </source>
</evidence>
<comment type="caution">
    <text evidence="2">The sequence shown here is derived from an EMBL/GenBank/DDBJ whole genome shotgun (WGS) entry which is preliminary data.</text>
</comment>
<name>A0A8K0JHD5_9TREE</name>
<accession>A0A8K0JHD5</accession>
<reference evidence="2" key="1">
    <citation type="submission" date="2020-04" db="EMBL/GenBank/DDBJ databases">
        <title>Analysis of mating type loci in Filobasidium floriforme.</title>
        <authorList>
            <person name="Nowrousian M."/>
        </authorList>
    </citation>
    <scope>NUCLEOTIDE SEQUENCE</scope>
    <source>
        <strain evidence="2">CBS 6242</strain>
    </source>
</reference>
<proteinExistence type="predicted"/>
<dbReference type="Proteomes" id="UP000812966">
    <property type="component" value="Unassembled WGS sequence"/>
</dbReference>
<gene>
    <name evidence="2" type="ORF">FFLO_05215</name>
</gene>
<dbReference type="AlphaFoldDB" id="A0A8K0JHD5"/>
<evidence type="ECO:0000313" key="2">
    <source>
        <dbReference type="EMBL" id="KAG7530167.1"/>
    </source>
</evidence>
<protein>
    <submittedName>
        <fullName evidence="2">Uncharacterized protein</fullName>
    </submittedName>
</protein>